<evidence type="ECO:0000259" key="8">
    <source>
        <dbReference type="SMART" id="SM00244"/>
    </source>
</evidence>
<dbReference type="PANTHER" id="PTHR43327">
    <property type="entry name" value="STOMATIN-LIKE PROTEIN 2, MITOCHONDRIAL"/>
    <property type="match status" value="1"/>
</dbReference>
<keyword evidence="9" id="KW-0378">Hydrolase</keyword>
<dbReference type="PANTHER" id="PTHR43327:SF2">
    <property type="entry name" value="MODULATOR OF FTSH PROTEASE HFLK"/>
    <property type="match status" value="1"/>
</dbReference>
<evidence type="ECO:0000256" key="2">
    <source>
        <dbReference type="ARBA" id="ARBA00006971"/>
    </source>
</evidence>
<comment type="subcellular location">
    <subcellularLocation>
        <location evidence="1">Membrane</location>
        <topology evidence="1">Single-pass membrane protein</topology>
    </subcellularLocation>
</comment>
<name>A0A512L5K2_9PROT</name>
<dbReference type="GO" id="GO:0006508">
    <property type="term" value="P:proteolysis"/>
    <property type="evidence" value="ECO:0007669"/>
    <property type="project" value="UniProtKB-KW"/>
</dbReference>
<dbReference type="Gene3D" id="3.30.479.30">
    <property type="entry name" value="Band 7 domain"/>
    <property type="match status" value="1"/>
</dbReference>
<dbReference type="InterPro" id="IPR010201">
    <property type="entry name" value="HflK"/>
</dbReference>
<sequence>MAWNDPQWGKKNEGPPDLDELWRRFTARLKGLFGGRKTPGGNSGPNGFGAAGLGIVAAIIVAVWLASGFYIVNTGERGVVLRFGKFIETTQPGPNWHLPWPIESVQVVNIEQVRTVEIGYRNNVKNKMLKESLMLTDDENIIDIQFAVQYTLKDPEDYLFNNRSPDDAVRQVAESVMSEIVGKSKMDYVLYEGRADVAARATRHIQDALDRYKTGISISKVTMQNAQPPQEVQGAFDDAVKAGQDRERLKSEGQAYANDVIPKARGMAARLAEEAAGYKQSVIANAEGDASRFKQILVEYSKAPVVTRERMYQDMMQQVLSNTTKVLVDSSKGGNNLLYLPLDKLMHMSGQGTSPAPVMLDTTPKPGTAPTTQDDSHSRNTFRSRDREDRP</sequence>
<keyword evidence="5 6" id="KW-0472">Membrane</keyword>
<gene>
    <name evidence="9" type="primary">hflK</name>
    <name evidence="9" type="ORF">TPL01_09060</name>
</gene>
<comment type="caution">
    <text evidence="9">The sequence shown here is derived from an EMBL/GenBank/DDBJ whole genome shotgun (WGS) entry which is preliminary data.</text>
</comment>
<dbReference type="Proteomes" id="UP000321337">
    <property type="component" value="Unassembled WGS sequence"/>
</dbReference>
<dbReference type="SMART" id="SM00244">
    <property type="entry name" value="PHB"/>
    <property type="match status" value="1"/>
</dbReference>
<dbReference type="SUPFAM" id="SSF117892">
    <property type="entry name" value="Band 7/SPFH domain"/>
    <property type="match status" value="1"/>
</dbReference>
<feature type="region of interest" description="Disordered" evidence="7">
    <location>
        <begin position="350"/>
        <end position="391"/>
    </location>
</feature>
<keyword evidence="9" id="KW-0645">Protease</keyword>
<feature type="compositionally biased region" description="Basic and acidic residues" evidence="7">
    <location>
        <begin position="374"/>
        <end position="391"/>
    </location>
</feature>
<evidence type="ECO:0000256" key="7">
    <source>
        <dbReference type="SAM" id="MobiDB-lite"/>
    </source>
</evidence>
<dbReference type="NCBIfam" id="TIGR01933">
    <property type="entry name" value="hflK"/>
    <property type="match status" value="1"/>
</dbReference>
<comment type="similarity">
    <text evidence="2 6">Belongs to the band 7/mec-2 family. HflK subfamily.</text>
</comment>
<evidence type="ECO:0000256" key="5">
    <source>
        <dbReference type="ARBA" id="ARBA00023136"/>
    </source>
</evidence>
<dbReference type="GO" id="GO:0016020">
    <property type="term" value="C:membrane"/>
    <property type="evidence" value="ECO:0007669"/>
    <property type="project" value="UniProtKB-SubCell"/>
</dbReference>
<keyword evidence="3 6" id="KW-0812">Transmembrane</keyword>
<protein>
    <recommendedName>
        <fullName evidence="6">Protein HflK</fullName>
    </recommendedName>
</protein>
<dbReference type="OrthoDB" id="9779595at2"/>
<dbReference type="RefSeq" id="WP_147071212.1">
    <property type="nucleotide sequence ID" value="NZ_AP021884.1"/>
</dbReference>
<reference evidence="9 10" key="1">
    <citation type="submission" date="2019-07" db="EMBL/GenBank/DDBJ databases">
        <title>Whole genome shotgun sequence of Thiobacillus plumbophilus NBRC 107929.</title>
        <authorList>
            <person name="Hosoyama A."/>
            <person name="Uohara A."/>
            <person name="Ohji S."/>
            <person name="Ichikawa N."/>
        </authorList>
    </citation>
    <scope>NUCLEOTIDE SEQUENCE [LARGE SCALE GENOMIC DNA]</scope>
    <source>
        <strain evidence="9 10">NBRC 107929</strain>
    </source>
</reference>
<dbReference type="InterPro" id="IPR001107">
    <property type="entry name" value="Band_7"/>
</dbReference>
<dbReference type="InterPro" id="IPR050710">
    <property type="entry name" value="Band7/mec-2_domain"/>
</dbReference>
<dbReference type="GO" id="GO:0008233">
    <property type="term" value="F:peptidase activity"/>
    <property type="evidence" value="ECO:0007669"/>
    <property type="project" value="UniProtKB-KW"/>
</dbReference>
<evidence type="ECO:0000256" key="4">
    <source>
        <dbReference type="ARBA" id="ARBA00022989"/>
    </source>
</evidence>
<proteinExistence type="inferred from homology"/>
<feature type="domain" description="Band 7" evidence="8">
    <location>
        <begin position="67"/>
        <end position="240"/>
    </location>
</feature>
<dbReference type="CDD" id="cd03404">
    <property type="entry name" value="SPFH_HflK"/>
    <property type="match status" value="1"/>
</dbReference>
<organism evidence="9 10">
    <name type="scientific">Sulfuriferula plumbiphila</name>
    <dbReference type="NCBI Taxonomy" id="171865"/>
    <lineage>
        <taxon>Bacteria</taxon>
        <taxon>Pseudomonadati</taxon>
        <taxon>Pseudomonadota</taxon>
        <taxon>Betaproteobacteria</taxon>
        <taxon>Nitrosomonadales</taxon>
        <taxon>Sulfuricellaceae</taxon>
        <taxon>Sulfuriferula</taxon>
    </lineage>
</organism>
<dbReference type="InterPro" id="IPR036013">
    <property type="entry name" value="Band_7/SPFH_dom_sf"/>
</dbReference>
<dbReference type="Pfam" id="PF01145">
    <property type="entry name" value="Band_7"/>
    <property type="match status" value="1"/>
</dbReference>
<evidence type="ECO:0000256" key="3">
    <source>
        <dbReference type="ARBA" id="ARBA00022692"/>
    </source>
</evidence>
<dbReference type="AlphaFoldDB" id="A0A512L5K2"/>
<dbReference type="InterPro" id="IPR020980">
    <property type="entry name" value="Membrane_HflK_N"/>
</dbReference>
<dbReference type="Pfam" id="PF12221">
    <property type="entry name" value="HflK_N"/>
    <property type="match status" value="1"/>
</dbReference>
<accession>A0A512L5K2</accession>
<evidence type="ECO:0000256" key="6">
    <source>
        <dbReference type="RuleBase" id="RU364113"/>
    </source>
</evidence>
<evidence type="ECO:0000313" key="9">
    <source>
        <dbReference type="EMBL" id="GEP29768.1"/>
    </source>
</evidence>
<comment type="function">
    <text evidence="6">HflC and HflK could encode or regulate a protease.</text>
</comment>
<feature type="transmembrane region" description="Helical" evidence="6">
    <location>
        <begin position="48"/>
        <end position="72"/>
    </location>
</feature>
<evidence type="ECO:0000256" key="1">
    <source>
        <dbReference type="ARBA" id="ARBA00004167"/>
    </source>
</evidence>
<keyword evidence="10" id="KW-1185">Reference proteome</keyword>
<comment type="subunit">
    <text evidence="6">HflC and HflK may interact to form a multimeric complex.</text>
</comment>
<evidence type="ECO:0000313" key="10">
    <source>
        <dbReference type="Proteomes" id="UP000321337"/>
    </source>
</evidence>
<keyword evidence="4 6" id="KW-1133">Transmembrane helix</keyword>
<dbReference type="EMBL" id="BKAD01000008">
    <property type="protein sequence ID" value="GEP29768.1"/>
    <property type="molecule type" value="Genomic_DNA"/>
</dbReference>